<comment type="caution">
    <text evidence="2">The sequence shown here is derived from an EMBL/GenBank/DDBJ whole genome shotgun (WGS) entry which is preliminary data.</text>
</comment>
<dbReference type="SUPFAM" id="SSF63380">
    <property type="entry name" value="Riboflavin synthase domain-like"/>
    <property type="match status" value="1"/>
</dbReference>
<evidence type="ECO:0000259" key="1">
    <source>
        <dbReference type="PROSITE" id="PS51384"/>
    </source>
</evidence>
<reference evidence="2 3" key="2">
    <citation type="submission" date="2020-06" db="EMBL/GenBank/DDBJ databases">
        <title>Antribacter stalactiti gen. nov., sp. nov., a new member of the family Nacardiaceae isolated from a cave.</title>
        <authorList>
            <person name="Kim I.S."/>
        </authorList>
    </citation>
    <scope>NUCLEOTIDE SEQUENCE [LARGE SCALE GENOMIC DNA]</scope>
    <source>
        <strain evidence="2 3">YC2-7</strain>
    </source>
</reference>
<dbReference type="InterPro" id="IPR039374">
    <property type="entry name" value="SIP_fam"/>
</dbReference>
<dbReference type="Proteomes" id="UP000535543">
    <property type="component" value="Unassembled WGS sequence"/>
</dbReference>
<dbReference type="AlphaFoldDB" id="A0A848KAB8"/>
<dbReference type="PANTHER" id="PTHR30157">
    <property type="entry name" value="FERRIC REDUCTASE, NADPH-DEPENDENT"/>
    <property type="match status" value="1"/>
</dbReference>
<gene>
    <name evidence="2" type="ORF">FGL95_09570</name>
</gene>
<dbReference type="PANTHER" id="PTHR30157:SF0">
    <property type="entry name" value="NADPH-DEPENDENT FERRIC-CHELATE REDUCTASE"/>
    <property type="match status" value="1"/>
</dbReference>
<feature type="domain" description="FAD-binding FR-type" evidence="1">
    <location>
        <begin position="6"/>
        <end position="109"/>
    </location>
</feature>
<organism evidence="2 3">
    <name type="scientific">Antrihabitans stalactiti</name>
    <dbReference type="NCBI Taxonomy" id="2584121"/>
    <lineage>
        <taxon>Bacteria</taxon>
        <taxon>Bacillati</taxon>
        <taxon>Actinomycetota</taxon>
        <taxon>Actinomycetes</taxon>
        <taxon>Mycobacteriales</taxon>
        <taxon>Nocardiaceae</taxon>
        <taxon>Antrihabitans</taxon>
    </lineage>
</organism>
<dbReference type="Pfam" id="PF08021">
    <property type="entry name" value="FAD_binding_9"/>
    <property type="match status" value="1"/>
</dbReference>
<dbReference type="InterPro" id="IPR017938">
    <property type="entry name" value="Riboflavin_synthase-like_b-brl"/>
</dbReference>
<evidence type="ECO:0000313" key="2">
    <source>
        <dbReference type="EMBL" id="NMN95279.1"/>
    </source>
</evidence>
<reference evidence="2 3" key="1">
    <citation type="submission" date="2019-05" db="EMBL/GenBank/DDBJ databases">
        <authorList>
            <person name="Lee S.D."/>
        </authorList>
    </citation>
    <scope>NUCLEOTIDE SEQUENCE [LARGE SCALE GENOMIC DNA]</scope>
    <source>
        <strain evidence="2 3">YC2-7</strain>
    </source>
</reference>
<dbReference type="GO" id="GO:0016491">
    <property type="term" value="F:oxidoreductase activity"/>
    <property type="evidence" value="ECO:0007669"/>
    <property type="project" value="InterPro"/>
</dbReference>
<dbReference type="PROSITE" id="PS51384">
    <property type="entry name" value="FAD_FR"/>
    <property type="match status" value="1"/>
</dbReference>
<dbReference type="InterPro" id="IPR017927">
    <property type="entry name" value="FAD-bd_FR_type"/>
</dbReference>
<sequence length="232" mass="25638">MKVLGAPDFELTVTGRQEVTPHYVRLNFDAGGLLVDRTPHPTMWIRLWFENGSKVMQQRAYTILNPDRENDSFDLEFAIHDGPAPNWAREVEIGGKITATIMGSKFAFPEADPEGYLIVGDSASLPAINTLLGAINGAPAKVWLEWQHEDDRTLPVAATANTEVTWVPWEKGGNALVAAVEGAAFDASGYFGWVGSEMKTTRATVGVLKTKYKLDKKSIKSQAYWMHGRNPF</sequence>
<accession>A0A848KAB8</accession>
<dbReference type="CDD" id="cd06193">
    <property type="entry name" value="siderophore_interacting"/>
    <property type="match status" value="1"/>
</dbReference>
<dbReference type="InterPro" id="IPR039261">
    <property type="entry name" value="FNR_nucleotide-bd"/>
</dbReference>
<dbReference type="Gene3D" id="3.40.50.80">
    <property type="entry name" value="Nucleotide-binding domain of ferredoxin-NADP reductase (FNR) module"/>
    <property type="match status" value="1"/>
</dbReference>
<dbReference type="InterPro" id="IPR007037">
    <property type="entry name" value="SIP_rossman_dom"/>
</dbReference>
<protein>
    <submittedName>
        <fullName evidence="2">Siderophore-interacting protein</fullName>
    </submittedName>
</protein>
<dbReference type="InterPro" id="IPR013113">
    <property type="entry name" value="SIP_FAD-bd"/>
</dbReference>
<evidence type="ECO:0000313" key="3">
    <source>
        <dbReference type="Proteomes" id="UP000535543"/>
    </source>
</evidence>
<dbReference type="EMBL" id="VCQU01000003">
    <property type="protein sequence ID" value="NMN95279.1"/>
    <property type="molecule type" value="Genomic_DNA"/>
</dbReference>
<dbReference type="Gene3D" id="2.40.30.10">
    <property type="entry name" value="Translation factors"/>
    <property type="match status" value="1"/>
</dbReference>
<keyword evidence="3" id="KW-1185">Reference proteome</keyword>
<proteinExistence type="predicted"/>
<dbReference type="Pfam" id="PF04954">
    <property type="entry name" value="SIP"/>
    <property type="match status" value="1"/>
</dbReference>
<dbReference type="RefSeq" id="WP_169587005.1">
    <property type="nucleotide sequence ID" value="NZ_VCQU01000003.1"/>
</dbReference>
<name>A0A848KAB8_9NOCA</name>